<proteinExistence type="predicted"/>
<dbReference type="SMART" id="SM00066">
    <property type="entry name" value="GAL4"/>
    <property type="match status" value="1"/>
</dbReference>
<evidence type="ECO:0000313" key="7">
    <source>
        <dbReference type="Proteomes" id="UP000676310"/>
    </source>
</evidence>
<name>A0A8J2I152_9PLEO</name>
<feature type="compositionally biased region" description="Polar residues" evidence="4">
    <location>
        <begin position="1"/>
        <end position="17"/>
    </location>
</feature>
<feature type="compositionally biased region" description="Polar residues" evidence="4">
    <location>
        <begin position="718"/>
        <end position="731"/>
    </location>
</feature>
<dbReference type="RefSeq" id="XP_043169604.1">
    <property type="nucleotide sequence ID" value="XM_043313669.1"/>
</dbReference>
<keyword evidence="2" id="KW-0479">Metal-binding</keyword>
<dbReference type="OrthoDB" id="3989227at2759"/>
<dbReference type="GO" id="GO:0006351">
    <property type="term" value="P:DNA-templated transcription"/>
    <property type="evidence" value="ECO:0007669"/>
    <property type="project" value="InterPro"/>
</dbReference>
<dbReference type="GO" id="GO:0003677">
    <property type="term" value="F:DNA binding"/>
    <property type="evidence" value="ECO:0007669"/>
    <property type="project" value="InterPro"/>
</dbReference>
<feature type="region of interest" description="Disordered" evidence="4">
    <location>
        <begin position="1"/>
        <end position="55"/>
    </location>
</feature>
<feature type="region of interest" description="Disordered" evidence="4">
    <location>
        <begin position="702"/>
        <end position="763"/>
    </location>
</feature>
<evidence type="ECO:0000256" key="3">
    <source>
        <dbReference type="ARBA" id="ARBA00023242"/>
    </source>
</evidence>
<sequence length="916" mass="102556">MSDKMQSSQTPPNGTQRSNGSVSGPSPGGGAGPTPNPRSCVTCRRRKVKCDKKSPCSNCVRAKIECIFPGPGRAPRKSRKPPDAELLERLRRLEGVVTTLNAQVEGHEQEAADRERERQNSTSEEGGCPNAQPNVPWPPKQHGARVETDNSVEGLENRFGRLVVEKGRSRYINNSFWASLNNEVEDLKSILIEPSDDEDDVPSPESSNMSSHQSFIFGYNSSNVDMHTLHPSERQARDFWEVYKDHVESLVKVLHVPSFEPVVFEAFAQVDKVSKGMETLLFAIYYGAVTSTTQEACLERWGEDRGTLLNRYRFGLEQALARANFLYCDEIIILQSFVIFLVLLRRNDDARKIWTLTGLAVRIAQTLGVHRDGSHFDLPPFEIEMRRRLWWQVCILDARSSEDHGCDPTIVEAQFDTKMPLNVNDTDLHPDMTEFPEERQGFTDMTFCLLRFEIAHIFRRIVYVPPGPNKCTEYFSGLTIEQKEKWITDAHQAMENKYLKNCDMTIPICWVTATISRLIMSKMWLVVYHPHQRKDGGATLPQETKDKLFITSLENVEYSILLETEARTMKWGWLFRTYVQWHAIAFLLSELCVRTKGEAVERAWRALEATAGRWWFPLNDTSPLRKGQQGTLWKPLRKLLTKARAARERELALERASLALRNGQFSNSPFAFQGLNALNRADQPSVTAAQQEAHILDSMLRPSAPKLGEMPSAELPSWPSSPMQAKSRTNSLQNGNGLNQQRPLPNGQSNSAKGNSTSPGKEFGELFEYGLDNVINDVMGSGGVLDGTTLNWPAYTPTTMTSQPPTSNTTSIHSYGTHGTNPPTVANGYPTFGDGMLPTTSMDFNIDNNGTAGLNDVNGGNRQQQVEDAAMVDDGDMDWTLWDDMVSQYGIEGNPTNSMNPASTAGHGTLGLVPWF</sequence>
<reference evidence="6" key="1">
    <citation type="submission" date="2021-05" db="EMBL/GenBank/DDBJ databases">
        <authorList>
            <person name="Stam R."/>
        </authorList>
    </citation>
    <scope>NUCLEOTIDE SEQUENCE</scope>
    <source>
        <strain evidence="6">CS162</strain>
    </source>
</reference>
<dbReference type="Proteomes" id="UP000676310">
    <property type="component" value="Unassembled WGS sequence"/>
</dbReference>
<dbReference type="PROSITE" id="PS00463">
    <property type="entry name" value="ZN2_CY6_FUNGAL_1"/>
    <property type="match status" value="1"/>
</dbReference>
<comment type="caution">
    <text evidence="6">The sequence shown here is derived from an EMBL/GenBank/DDBJ whole genome shotgun (WGS) entry which is preliminary data.</text>
</comment>
<feature type="compositionally biased region" description="Polar residues" evidence="4">
    <location>
        <begin position="812"/>
        <end position="821"/>
    </location>
</feature>
<dbReference type="InterPro" id="IPR001138">
    <property type="entry name" value="Zn2Cys6_DnaBD"/>
</dbReference>
<evidence type="ECO:0000256" key="4">
    <source>
        <dbReference type="SAM" id="MobiDB-lite"/>
    </source>
</evidence>
<evidence type="ECO:0000256" key="2">
    <source>
        <dbReference type="ARBA" id="ARBA00022723"/>
    </source>
</evidence>
<feature type="compositionally biased region" description="Basic and acidic residues" evidence="4">
    <location>
        <begin position="105"/>
        <end position="119"/>
    </location>
</feature>
<dbReference type="Pfam" id="PF00172">
    <property type="entry name" value="Zn_clus"/>
    <property type="match status" value="1"/>
</dbReference>
<dbReference type="GO" id="GO:0000981">
    <property type="term" value="F:DNA-binding transcription factor activity, RNA polymerase II-specific"/>
    <property type="evidence" value="ECO:0007669"/>
    <property type="project" value="InterPro"/>
</dbReference>
<dbReference type="InterPro" id="IPR007219">
    <property type="entry name" value="XnlR_reg_dom"/>
</dbReference>
<feature type="compositionally biased region" description="Low complexity" evidence="4">
    <location>
        <begin position="798"/>
        <end position="811"/>
    </location>
</feature>
<dbReference type="GO" id="GO:0008270">
    <property type="term" value="F:zinc ion binding"/>
    <property type="evidence" value="ECO:0007669"/>
    <property type="project" value="InterPro"/>
</dbReference>
<dbReference type="AlphaFoldDB" id="A0A8J2I152"/>
<dbReference type="GO" id="GO:0005634">
    <property type="term" value="C:nucleus"/>
    <property type="evidence" value="ECO:0007669"/>
    <property type="project" value="UniProtKB-SubCell"/>
</dbReference>
<dbReference type="SUPFAM" id="SSF57701">
    <property type="entry name" value="Zn2/Cys6 DNA-binding domain"/>
    <property type="match status" value="1"/>
</dbReference>
<evidence type="ECO:0000259" key="5">
    <source>
        <dbReference type="PROSITE" id="PS50048"/>
    </source>
</evidence>
<dbReference type="InterPro" id="IPR050613">
    <property type="entry name" value="Sec_Metabolite_Reg"/>
</dbReference>
<dbReference type="GeneID" id="67017894"/>
<dbReference type="CDD" id="cd12148">
    <property type="entry name" value="fungal_TF_MHR"/>
    <property type="match status" value="1"/>
</dbReference>
<dbReference type="SMART" id="SM00906">
    <property type="entry name" value="Fungal_trans"/>
    <property type="match status" value="1"/>
</dbReference>
<accession>A0A8J2I152</accession>
<dbReference type="Gene3D" id="4.10.240.10">
    <property type="entry name" value="Zn(2)-C6 fungal-type DNA-binding domain"/>
    <property type="match status" value="1"/>
</dbReference>
<dbReference type="PANTHER" id="PTHR31001:SF50">
    <property type="entry name" value="ZN(II)2CYS6 TRANSCRIPTION FACTOR (EUROFUNG)"/>
    <property type="match status" value="1"/>
</dbReference>
<feature type="compositionally biased region" description="Low complexity" evidence="4">
    <location>
        <begin position="732"/>
        <end position="741"/>
    </location>
</feature>
<feature type="region of interest" description="Disordered" evidence="4">
    <location>
        <begin position="102"/>
        <end position="148"/>
    </location>
</feature>
<dbReference type="EMBL" id="CAJRGZ010000019">
    <property type="protein sequence ID" value="CAG5161533.1"/>
    <property type="molecule type" value="Genomic_DNA"/>
</dbReference>
<dbReference type="CDD" id="cd00067">
    <property type="entry name" value="GAL4"/>
    <property type="match status" value="1"/>
</dbReference>
<organism evidence="6 7">
    <name type="scientific">Alternaria atra</name>
    <dbReference type="NCBI Taxonomy" id="119953"/>
    <lineage>
        <taxon>Eukaryota</taxon>
        <taxon>Fungi</taxon>
        <taxon>Dikarya</taxon>
        <taxon>Ascomycota</taxon>
        <taxon>Pezizomycotina</taxon>
        <taxon>Dothideomycetes</taxon>
        <taxon>Pleosporomycetidae</taxon>
        <taxon>Pleosporales</taxon>
        <taxon>Pleosporineae</taxon>
        <taxon>Pleosporaceae</taxon>
        <taxon>Alternaria</taxon>
        <taxon>Alternaria sect. Ulocladioides</taxon>
    </lineage>
</organism>
<evidence type="ECO:0000256" key="1">
    <source>
        <dbReference type="ARBA" id="ARBA00004123"/>
    </source>
</evidence>
<dbReference type="PROSITE" id="PS50048">
    <property type="entry name" value="ZN2_CY6_FUNGAL_2"/>
    <property type="match status" value="1"/>
</dbReference>
<evidence type="ECO:0000313" key="6">
    <source>
        <dbReference type="EMBL" id="CAG5161533.1"/>
    </source>
</evidence>
<keyword evidence="3" id="KW-0539">Nucleus</keyword>
<feature type="region of interest" description="Disordered" evidence="4">
    <location>
        <begin position="798"/>
        <end position="821"/>
    </location>
</feature>
<dbReference type="InterPro" id="IPR036864">
    <property type="entry name" value="Zn2-C6_fun-type_DNA-bd_sf"/>
</dbReference>
<dbReference type="Pfam" id="PF04082">
    <property type="entry name" value="Fungal_trans"/>
    <property type="match status" value="1"/>
</dbReference>
<keyword evidence="7" id="KW-1185">Reference proteome</keyword>
<protein>
    <recommendedName>
        <fullName evidence="5">Zn(2)-C6 fungal-type domain-containing protein</fullName>
    </recommendedName>
</protein>
<feature type="compositionally biased region" description="Polar residues" evidence="4">
    <location>
        <begin position="742"/>
        <end position="759"/>
    </location>
</feature>
<dbReference type="PANTHER" id="PTHR31001">
    <property type="entry name" value="UNCHARACTERIZED TRANSCRIPTIONAL REGULATORY PROTEIN"/>
    <property type="match status" value="1"/>
</dbReference>
<gene>
    <name evidence="6" type="ORF">ALTATR162_LOCUS6048</name>
</gene>
<feature type="domain" description="Zn(2)-C6 fungal-type" evidence="5">
    <location>
        <begin position="39"/>
        <end position="68"/>
    </location>
</feature>
<comment type="subcellular location">
    <subcellularLocation>
        <location evidence="1">Nucleus</location>
    </subcellularLocation>
</comment>